<gene>
    <name evidence="3" type="ORF">DN745_06610</name>
</gene>
<feature type="repeat" description="TPR" evidence="1">
    <location>
        <begin position="13"/>
        <end position="46"/>
    </location>
</feature>
<accession>A0A2Z4FJX3</accession>
<feature type="transmembrane region" description="Helical" evidence="2">
    <location>
        <begin position="218"/>
        <end position="241"/>
    </location>
</feature>
<dbReference type="KEGG" id="bsed:DN745_06610"/>
<organism evidence="3 4">
    <name type="scientific">Bradymonas sediminis</name>
    <dbReference type="NCBI Taxonomy" id="1548548"/>
    <lineage>
        <taxon>Bacteria</taxon>
        <taxon>Deltaproteobacteria</taxon>
        <taxon>Bradymonadales</taxon>
        <taxon>Bradymonadaceae</taxon>
        <taxon>Bradymonas</taxon>
    </lineage>
</organism>
<dbReference type="Gene3D" id="1.25.40.10">
    <property type="entry name" value="Tetratricopeptide repeat domain"/>
    <property type="match status" value="1"/>
</dbReference>
<dbReference type="EMBL" id="CP030032">
    <property type="protein sequence ID" value="AWV89026.1"/>
    <property type="molecule type" value="Genomic_DNA"/>
</dbReference>
<dbReference type="InterPro" id="IPR019734">
    <property type="entry name" value="TPR_rpt"/>
</dbReference>
<dbReference type="AlphaFoldDB" id="A0A2Z4FJX3"/>
<evidence type="ECO:0000313" key="3">
    <source>
        <dbReference type="EMBL" id="AWV89026.1"/>
    </source>
</evidence>
<proteinExistence type="predicted"/>
<evidence type="ECO:0000256" key="2">
    <source>
        <dbReference type="SAM" id="Phobius"/>
    </source>
</evidence>
<reference evidence="3 4" key="1">
    <citation type="submission" date="2018-06" db="EMBL/GenBank/DDBJ databases">
        <title>Lujinxingia sediminis gen. nov. sp. nov., a new facultative anaerobic member of the class Deltaproteobacteria, and proposal of Lujinxingaceae fam. nov.</title>
        <authorList>
            <person name="Guo L.-Y."/>
            <person name="Li C.-M."/>
            <person name="Wang S."/>
            <person name="Du Z.-J."/>
        </authorList>
    </citation>
    <scope>NUCLEOTIDE SEQUENCE [LARGE SCALE GENOMIC DNA]</scope>
    <source>
        <strain evidence="3 4">FA350</strain>
    </source>
</reference>
<evidence type="ECO:0000256" key="1">
    <source>
        <dbReference type="PROSITE-ProRule" id="PRU00339"/>
    </source>
</evidence>
<keyword evidence="2" id="KW-1133">Transmembrane helix</keyword>
<keyword evidence="4" id="KW-1185">Reference proteome</keyword>
<dbReference type="InterPro" id="IPR011990">
    <property type="entry name" value="TPR-like_helical_dom_sf"/>
</dbReference>
<name>A0A2Z4FJX3_9DELT</name>
<dbReference type="Proteomes" id="UP000249799">
    <property type="component" value="Chromosome"/>
</dbReference>
<dbReference type="PROSITE" id="PS50005">
    <property type="entry name" value="TPR"/>
    <property type="match status" value="1"/>
</dbReference>
<keyword evidence="2" id="KW-0812">Transmembrane</keyword>
<sequence length="272" mass="28616">MKGSPAEDGGLTYKEYANQGAQAFAAKQYAQAAEAFERAYELNPVPNLLYNIGRAREKLGLFESANAAYTQFVTQPDVELKARQDALQRIKTLKEVIALQKGGEVVDAGEVDREQGDHGLAEAPEMALDEATSARIAEALAEAENDRVQPGTPPLRVSPPAEATEAIPTTAYILMGTGAASLIGSGVFGYLTYAQSTAADDATTLDARRDENSTGQSYAYVADGMLVGGVILAGLGTYFWLSSPSDSTTSAQARVTPSIGASGAALTFTLDY</sequence>
<keyword evidence="2" id="KW-0472">Membrane</keyword>
<dbReference type="OrthoDB" id="9763670at2"/>
<keyword evidence="1" id="KW-0802">TPR repeat</keyword>
<evidence type="ECO:0000313" key="4">
    <source>
        <dbReference type="Proteomes" id="UP000249799"/>
    </source>
</evidence>
<dbReference type="SUPFAM" id="SSF48452">
    <property type="entry name" value="TPR-like"/>
    <property type="match status" value="1"/>
</dbReference>
<protein>
    <submittedName>
        <fullName evidence="3">Uncharacterized protein</fullName>
    </submittedName>
</protein>